<dbReference type="PANTHER" id="PTHR46728:SF1">
    <property type="entry name" value="AN1-TYPE ZINC FINGER PROTEIN 4"/>
    <property type="match status" value="1"/>
</dbReference>
<dbReference type="Gene3D" id="4.10.1110.10">
    <property type="entry name" value="AN1-like Zinc finger"/>
    <property type="match status" value="1"/>
</dbReference>
<evidence type="ECO:0000256" key="3">
    <source>
        <dbReference type="ARBA" id="ARBA00022833"/>
    </source>
</evidence>
<keyword evidence="7" id="KW-1185">Reference proteome</keyword>
<keyword evidence="1" id="KW-0479">Metal-binding</keyword>
<dbReference type="OrthoDB" id="428577at2759"/>
<dbReference type="GO" id="GO:0008270">
    <property type="term" value="F:zinc ion binding"/>
    <property type="evidence" value="ECO:0007669"/>
    <property type="project" value="UniProtKB-KW"/>
</dbReference>
<sequence>MVNSVDKNVQVIFESKRKKSPELEDIETKKLKIKYEGNDTEIVKKEVSHKKCSFCKRKLGIVTSYTCRCGDNFCSRHRFCDQHNCSFDFKSKAIEKLKKNNPKIVNRRIRE</sequence>
<keyword evidence="2 4" id="KW-0863">Zinc-finger</keyword>
<dbReference type="Proteomes" id="UP000016927">
    <property type="component" value="Unassembled WGS sequence"/>
</dbReference>
<dbReference type="InterPro" id="IPR035896">
    <property type="entry name" value="AN1-like_Znf"/>
</dbReference>
<dbReference type="VEuPathDB" id="MicrosporidiaDB:NBO_616g0002"/>
<dbReference type="PROSITE" id="PS51039">
    <property type="entry name" value="ZF_AN1"/>
    <property type="match status" value="1"/>
</dbReference>
<reference evidence="6 7" key="1">
    <citation type="journal article" date="2013" name="BMC Genomics">
        <title>Comparative genomics of parasitic silkworm microsporidia reveal an association between genome expansion and host adaptation.</title>
        <authorList>
            <person name="Pan G."/>
            <person name="Xu J."/>
            <person name="Li T."/>
            <person name="Xia Q."/>
            <person name="Liu S.L."/>
            <person name="Zhang G."/>
            <person name="Li S."/>
            <person name="Li C."/>
            <person name="Liu H."/>
            <person name="Yang L."/>
            <person name="Liu T."/>
            <person name="Zhang X."/>
            <person name="Wu Z."/>
            <person name="Fan W."/>
            <person name="Dang X."/>
            <person name="Xiang H."/>
            <person name="Tao M."/>
            <person name="Li Y."/>
            <person name="Hu J."/>
            <person name="Li Z."/>
            <person name="Lin L."/>
            <person name="Luo J."/>
            <person name="Geng L."/>
            <person name="Wang L."/>
            <person name="Long M."/>
            <person name="Wan Y."/>
            <person name="He N."/>
            <person name="Zhang Z."/>
            <person name="Lu C."/>
            <person name="Keeling P.J."/>
            <person name="Wang J."/>
            <person name="Xiang Z."/>
            <person name="Zhou Z."/>
        </authorList>
    </citation>
    <scope>NUCLEOTIDE SEQUENCE [LARGE SCALE GENOMIC DNA]</scope>
    <source>
        <strain evidence="7">CQ1 / CVCC 102059</strain>
    </source>
</reference>
<dbReference type="SMART" id="SM00154">
    <property type="entry name" value="ZnF_AN1"/>
    <property type="match status" value="1"/>
</dbReference>
<dbReference type="HOGENOM" id="CLU_057016_6_1_1"/>
<dbReference type="PANTHER" id="PTHR46728">
    <property type="entry name" value="AN1-TYPE ZINC FINGER PROTEIN 4"/>
    <property type="match status" value="1"/>
</dbReference>
<evidence type="ECO:0000256" key="2">
    <source>
        <dbReference type="ARBA" id="ARBA00022771"/>
    </source>
</evidence>
<dbReference type="STRING" id="578461.R0MD30"/>
<evidence type="ECO:0000313" key="6">
    <source>
        <dbReference type="EMBL" id="EOB11955.1"/>
    </source>
</evidence>
<name>R0MD30_NOSB1</name>
<evidence type="ECO:0000313" key="7">
    <source>
        <dbReference type="Proteomes" id="UP000016927"/>
    </source>
</evidence>
<dbReference type="InterPro" id="IPR000058">
    <property type="entry name" value="Znf_AN1"/>
</dbReference>
<proteinExistence type="predicted"/>
<feature type="domain" description="AN1-type" evidence="5">
    <location>
        <begin position="46"/>
        <end position="93"/>
    </location>
</feature>
<dbReference type="EMBL" id="KB909523">
    <property type="protein sequence ID" value="EOB11955.1"/>
    <property type="molecule type" value="Genomic_DNA"/>
</dbReference>
<evidence type="ECO:0000256" key="4">
    <source>
        <dbReference type="PROSITE-ProRule" id="PRU00449"/>
    </source>
</evidence>
<protein>
    <submittedName>
        <fullName evidence="6">AN1-type zinc finger protein 6</fullName>
    </submittedName>
</protein>
<keyword evidence="3" id="KW-0862">Zinc</keyword>
<evidence type="ECO:0000256" key="1">
    <source>
        <dbReference type="ARBA" id="ARBA00022723"/>
    </source>
</evidence>
<dbReference type="InterPro" id="IPR053061">
    <property type="entry name" value="AN1-type_zinc_finger"/>
</dbReference>
<evidence type="ECO:0000259" key="5">
    <source>
        <dbReference type="PROSITE" id="PS51039"/>
    </source>
</evidence>
<organism evidence="6 7">
    <name type="scientific">Nosema bombycis (strain CQ1 / CVCC 102059)</name>
    <name type="common">Microsporidian parasite</name>
    <name type="synonym">Pebrine of silkworm</name>
    <dbReference type="NCBI Taxonomy" id="578461"/>
    <lineage>
        <taxon>Eukaryota</taxon>
        <taxon>Fungi</taxon>
        <taxon>Fungi incertae sedis</taxon>
        <taxon>Microsporidia</taxon>
        <taxon>Nosematidae</taxon>
        <taxon>Nosema</taxon>
    </lineage>
</organism>
<dbReference type="Pfam" id="PF01428">
    <property type="entry name" value="zf-AN1"/>
    <property type="match status" value="1"/>
</dbReference>
<gene>
    <name evidence="6" type="primary">ZFAN6</name>
    <name evidence="6" type="ORF">NBO_616g0002</name>
</gene>
<dbReference type="AlphaFoldDB" id="R0MD30"/>
<accession>R0MD30</accession>
<dbReference type="SUPFAM" id="SSF118310">
    <property type="entry name" value="AN1-like Zinc finger"/>
    <property type="match status" value="1"/>
</dbReference>